<evidence type="ECO:0000256" key="6">
    <source>
        <dbReference type="ARBA" id="ARBA00022692"/>
    </source>
</evidence>
<keyword evidence="8" id="KW-1278">Translocase</keyword>
<name>A0A081BAE5_9HYPH</name>
<dbReference type="PROSITE" id="PS50999">
    <property type="entry name" value="COX2_TM"/>
    <property type="match status" value="1"/>
</dbReference>
<dbReference type="PRINTS" id="PR01166">
    <property type="entry name" value="CYCOXIDASEII"/>
</dbReference>
<evidence type="ECO:0000256" key="7">
    <source>
        <dbReference type="ARBA" id="ARBA00022723"/>
    </source>
</evidence>
<dbReference type="InterPro" id="IPR011759">
    <property type="entry name" value="Cyt_c_oxidase_su2_TM_dom"/>
</dbReference>
<evidence type="ECO:0000256" key="13">
    <source>
        <dbReference type="ARBA" id="ARBA00024688"/>
    </source>
</evidence>
<dbReference type="InterPro" id="IPR001505">
    <property type="entry name" value="Copper_CuA"/>
</dbReference>
<dbReference type="STRING" id="1333998.M2A_1512"/>
<keyword evidence="10 17" id="KW-1133">Transmembrane helix</keyword>
<evidence type="ECO:0000259" key="19">
    <source>
        <dbReference type="PROSITE" id="PS50999"/>
    </source>
</evidence>
<dbReference type="Gene3D" id="1.10.287.90">
    <property type="match status" value="1"/>
</dbReference>
<accession>A0A081BAE5</accession>
<dbReference type="CDD" id="cd13912">
    <property type="entry name" value="CcO_II_C"/>
    <property type="match status" value="1"/>
</dbReference>
<feature type="transmembrane region" description="Helical" evidence="17">
    <location>
        <begin position="96"/>
        <end position="118"/>
    </location>
</feature>
<dbReference type="EMBL" id="BBIO01000006">
    <property type="protein sequence ID" value="GAK45013.1"/>
    <property type="molecule type" value="Genomic_DNA"/>
</dbReference>
<sequence length="283" mass="31487">MRVLTLLGALVAGALALVDMGSMAAFAGQPHEWQMGFQQSATPIMDQLTWFDNMLLYIITAISLFVLALLLIVMVRFNAKANPEPSTTTHNTLIEVAWTIIPVLILVTIAIPSFRLLYNQVVVPEADVTIKATGYQWYWGYEYPDHGGMIYDALMVEDADLKEGQPRLLETDTEVVVPVNKVIRLQVTAADVIHAWTIPAFGVKIDAVPGRLNETWFKATKTGTYYGQCSELCGIRHAFMPIKVRVVTEEEFASWTEWAQQEYAGVDTNVSVASAEQSSDARR</sequence>
<dbReference type="PANTHER" id="PTHR22888">
    <property type="entry name" value="CYTOCHROME C OXIDASE, SUBUNIT II"/>
    <property type="match status" value="1"/>
</dbReference>
<dbReference type="GO" id="GO:0005507">
    <property type="term" value="F:copper ion binding"/>
    <property type="evidence" value="ECO:0007669"/>
    <property type="project" value="InterPro"/>
</dbReference>
<keyword evidence="9 15" id="KW-0249">Electron transport</keyword>
<evidence type="ECO:0000256" key="12">
    <source>
        <dbReference type="ARBA" id="ARBA00023136"/>
    </source>
</evidence>
<keyword evidence="6 15" id="KW-0812">Transmembrane</keyword>
<comment type="similarity">
    <text evidence="3 15">Belongs to the cytochrome c oxidase subunit 2 family.</text>
</comment>
<dbReference type="EC" id="7.1.1.9" evidence="16"/>
<comment type="caution">
    <text evidence="20">The sequence shown here is derived from an EMBL/GenBank/DDBJ whole genome shotgun (WGS) entry which is preliminary data.</text>
</comment>
<proteinExistence type="inferred from homology"/>
<keyword evidence="21" id="KW-1185">Reference proteome</keyword>
<dbReference type="Proteomes" id="UP000028702">
    <property type="component" value="Unassembled WGS sequence"/>
</dbReference>
<dbReference type="InterPro" id="IPR008972">
    <property type="entry name" value="Cupredoxin"/>
</dbReference>
<comment type="subcellular location">
    <subcellularLocation>
        <location evidence="15">Cell membrane</location>
        <topology evidence="15">Multi-pass membrane protein</topology>
    </subcellularLocation>
    <subcellularLocation>
        <location evidence="2">Membrane</location>
        <topology evidence="2">Multi-pass membrane protein</topology>
    </subcellularLocation>
</comment>
<dbReference type="PROSITE" id="PS00078">
    <property type="entry name" value="COX2"/>
    <property type="match status" value="1"/>
</dbReference>
<evidence type="ECO:0000256" key="4">
    <source>
        <dbReference type="ARBA" id="ARBA00022448"/>
    </source>
</evidence>
<evidence type="ECO:0000256" key="14">
    <source>
        <dbReference type="ARBA" id="ARBA00047816"/>
    </source>
</evidence>
<dbReference type="eggNOG" id="COG1622">
    <property type="taxonomic scope" value="Bacteria"/>
</dbReference>
<evidence type="ECO:0000256" key="11">
    <source>
        <dbReference type="ARBA" id="ARBA00023008"/>
    </source>
</evidence>
<feature type="domain" description="Cytochrome oxidase subunit II copper A binding" evidence="18">
    <location>
        <begin position="125"/>
        <end position="258"/>
    </location>
</feature>
<evidence type="ECO:0000313" key="20">
    <source>
        <dbReference type="EMBL" id="GAK45013.1"/>
    </source>
</evidence>
<evidence type="ECO:0000256" key="15">
    <source>
        <dbReference type="RuleBase" id="RU000456"/>
    </source>
</evidence>
<dbReference type="SUPFAM" id="SSF49503">
    <property type="entry name" value="Cupredoxins"/>
    <property type="match status" value="1"/>
</dbReference>
<comment type="catalytic activity">
    <reaction evidence="14 16">
        <text>4 Fe(II)-[cytochrome c] + O2 + 8 H(+)(in) = 4 Fe(III)-[cytochrome c] + 2 H2O + 4 H(+)(out)</text>
        <dbReference type="Rhea" id="RHEA:11436"/>
        <dbReference type="Rhea" id="RHEA-COMP:10350"/>
        <dbReference type="Rhea" id="RHEA-COMP:14399"/>
        <dbReference type="ChEBI" id="CHEBI:15377"/>
        <dbReference type="ChEBI" id="CHEBI:15378"/>
        <dbReference type="ChEBI" id="CHEBI:15379"/>
        <dbReference type="ChEBI" id="CHEBI:29033"/>
        <dbReference type="ChEBI" id="CHEBI:29034"/>
        <dbReference type="EC" id="7.1.1.9"/>
    </reaction>
</comment>
<keyword evidence="12 17" id="KW-0472">Membrane</keyword>
<feature type="domain" description="Cytochrome oxidase subunit II transmembrane region profile" evidence="19">
    <location>
        <begin position="29"/>
        <end position="124"/>
    </location>
</feature>
<dbReference type="AlphaFoldDB" id="A0A081BAE5"/>
<evidence type="ECO:0000256" key="10">
    <source>
        <dbReference type="ARBA" id="ARBA00022989"/>
    </source>
</evidence>
<dbReference type="Pfam" id="PF00116">
    <property type="entry name" value="COX2"/>
    <property type="match status" value="1"/>
</dbReference>
<evidence type="ECO:0000256" key="5">
    <source>
        <dbReference type="ARBA" id="ARBA00022660"/>
    </source>
</evidence>
<keyword evidence="5 15" id="KW-0679">Respiratory chain</keyword>
<dbReference type="Gene3D" id="2.60.40.420">
    <property type="entry name" value="Cupredoxins - blue copper proteins"/>
    <property type="match status" value="1"/>
</dbReference>
<dbReference type="InterPro" id="IPR045187">
    <property type="entry name" value="CcO_II"/>
</dbReference>
<dbReference type="Pfam" id="PF02790">
    <property type="entry name" value="COX2_TM"/>
    <property type="match status" value="1"/>
</dbReference>
<evidence type="ECO:0000256" key="2">
    <source>
        <dbReference type="ARBA" id="ARBA00004141"/>
    </source>
</evidence>
<dbReference type="GO" id="GO:0016491">
    <property type="term" value="F:oxidoreductase activity"/>
    <property type="evidence" value="ECO:0007669"/>
    <property type="project" value="InterPro"/>
</dbReference>
<dbReference type="GO" id="GO:0005886">
    <property type="term" value="C:plasma membrane"/>
    <property type="evidence" value="ECO:0007669"/>
    <property type="project" value="UniProtKB-SubCell"/>
</dbReference>
<evidence type="ECO:0000256" key="3">
    <source>
        <dbReference type="ARBA" id="ARBA00007866"/>
    </source>
</evidence>
<dbReference type="PANTHER" id="PTHR22888:SF9">
    <property type="entry name" value="CYTOCHROME C OXIDASE SUBUNIT 2"/>
    <property type="match status" value="1"/>
</dbReference>
<comment type="function">
    <text evidence="13 16">Subunits I and II form the functional core of the enzyme complex. Electrons originating in cytochrome c are transferred via heme a and Cu(A) to the binuclear center formed by heme a3 and Cu(B).</text>
</comment>
<evidence type="ECO:0000313" key="21">
    <source>
        <dbReference type="Proteomes" id="UP000028702"/>
    </source>
</evidence>
<reference evidence="20 21" key="1">
    <citation type="submission" date="2014-07" db="EMBL/GenBank/DDBJ databases">
        <title>Tepidicaulis marinum gen. nov., sp. nov., a novel marine bacterium denitrifying nitrate to nitrous oxide strictly under microaerobic conditions.</title>
        <authorList>
            <person name="Takeuchi M."/>
            <person name="Yamagishi T."/>
            <person name="Kamagata Y."/>
            <person name="Oshima K."/>
            <person name="Hattori M."/>
            <person name="Katayama T."/>
            <person name="Hanada S."/>
            <person name="Tamaki H."/>
            <person name="Marumo K."/>
            <person name="Maeda H."/>
            <person name="Nedachi M."/>
            <person name="Iwasaki W."/>
            <person name="Suwa Y."/>
            <person name="Sakata S."/>
        </authorList>
    </citation>
    <scope>NUCLEOTIDE SEQUENCE [LARGE SCALE GENOMIC DNA]</scope>
    <source>
        <strain evidence="20 21">MA2</strain>
    </source>
</reference>
<evidence type="ECO:0000256" key="8">
    <source>
        <dbReference type="ARBA" id="ARBA00022967"/>
    </source>
</evidence>
<gene>
    <name evidence="20" type="ORF">M2A_1512</name>
</gene>
<evidence type="ECO:0000256" key="17">
    <source>
        <dbReference type="SAM" id="Phobius"/>
    </source>
</evidence>
<dbReference type="InterPro" id="IPR036257">
    <property type="entry name" value="Cyt_c_oxidase_su2_TM_sf"/>
</dbReference>
<comment type="cofactor">
    <cofactor evidence="16">
        <name>Cu cation</name>
        <dbReference type="ChEBI" id="CHEBI:23378"/>
    </cofactor>
    <text evidence="16">Binds a copper A center.</text>
</comment>
<dbReference type="InterPro" id="IPR002429">
    <property type="entry name" value="CcO_II-like_C"/>
</dbReference>
<keyword evidence="7 16" id="KW-0479">Metal-binding</keyword>
<dbReference type="GO" id="GO:0042773">
    <property type="term" value="P:ATP synthesis coupled electron transport"/>
    <property type="evidence" value="ECO:0007669"/>
    <property type="project" value="TreeGrafter"/>
</dbReference>
<evidence type="ECO:0000256" key="1">
    <source>
        <dbReference type="ARBA" id="ARBA00001971"/>
    </source>
</evidence>
<dbReference type="InterPro" id="IPR034210">
    <property type="entry name" value="CcO_II_C"/>
</dbReference>
<evidence type="ECO:0000256" key="16">
    <source>
        <dbReference type="RuleBase" id="RU004024"/>
    </source>
</evidence>
<evidence type="ECO:0000259" key="18">
    <source>
        <dbReference type="PROSITE" id="PS50857"/>
    </source>
</evidence>
<organism evidence="20 21">
    <name type="scientific">Tepidicaulis marinus</name>
    <dbReference type="NCBI Taxonomy" id="1333998"/>
    <lineage>
        <taxon>Bacteria</taxon>
        <taxon>Pseudomonadati</taxon>
        <taxon>Pseudomonadota</taxon>
        <taxon>Alphaproteobacteria</taxon>
        <taxon>Hyphomicrobiales</taxon>
        <taxon>Parvibaculaceae</taxon>
        <taxon>Tepidicaulis</taxon>
    </lineage>
</organism>
<keyword evidence="4 15" id="KW-0813">Transport</keyword>
<feature type="transmembrane region" description="Helical" evidence="17">
    <location>
        <begin position="54"/>
        <end position="75"/>
    </location>
</feature>
<comment type="cofactor">
    <cofactor evidence="1">
        <name>heme</name>
        <dbReference type="ChEBI" id="CHEBI:30413"/>
    </cofactor>
</comment>
<dbReference type="NCBIfam" id="TIGR02866">
    <property type="entry name" value="CoxB"/>
    <property type="match status" value="1"/>
</dbReference>
<keyword evidence="11 16" id="KW-0186">Copper</keyword>
<protein>
    <recommendedName>
        <fullName evidence="16">Cytochrome c oxidase subunit 2</fullName>
        <ecNumber evidence="16">7.1.1.9</ecNumber>
    </recommendedName>
</protein>
<evidence type="ECO:0000256" key="9">
    <source>
        <dbReference type="ARBA" id="ARBA00022982"/>
    </source>
</evidence>
<dbReference type="PROSITE" id="PS50857">
    <property type="entry name" value="COX2_CUA"/>
    <property type="match status" value="1"/>
</dbReference>
<dbReference type="GO" id="GO:0004129">
    <property type="term" value="F:cytochrome-c oxidase activity"/>
    <property type="evidence" value="ECO:0007669"/>
    <property type="project" value="UniProtKB-EC"/>
</dbReference>
<dbReference type="InterPro" id="IPR014222">
    <property type="entry name" value="Cyt_c_oxidase_su2"/>
</dbReference>
<dbReference type="FunFam" id="2.60.40.420:FF:000001">
    <property type="entry name" value="Cytochrome c oxidase subunit 2"/>
    <property type="match status" value="1"/>
</dbReference>
<dbReference type="SUPFAM" id="SSF81464">
    <property type="entry name" value="Cytochrome c oxidase subunit II-like, transmembrane region"/>
    <property type="match status" value="1"/>
</dbReference>